<organism evidence="1 2">
    <name type="scientific">Allocoprobacillus halotolerans</name>
    <dbReference type="NCBI Taxonomy" id="2944914"/>
    <lineage>
        <taxon>Bacteria</taxon>
        <taxon>Bacillati</taxon>
        <taxon>Bacillota</taxon>
        <taxon>Erysipelotrichia</taxon>
        <taxon>Erysipelotrichales</taxon>
        <taxon>Erysipelotrichaceae</taxon>
        <taxon>Allocoprobacillus</taxon>
    </lineage>
</organism>
<dbReference type="Proteomes" id="UP001060112">
    <property type="component" value="Chromosome"/>
</dbReference>
<name>A0ABY5I2M0_9FIRM</name>
<dbReference type="EMBL" id="CP101620">
    <property type="protein sequence ID" value="UTY39611.1"/>
    <property type="molecule type" value="Genomic_DNA"/>
</dbReference>
<protein>
    <recommendedName>
        <fullName evidence="3">Thioredoxin</fullName>
    </recommendedName>
</protein>
<dbReference type="PROSITE" id="PS51257">
    <property type="entry name" value="PROKAR_LIPOPROTEIN"/>
    <property type="match status" value="1"/>
</dbReference>
<accession>A0ABY5I2M0</accession>
<proteinExistence type="predicted"/>
<dbReference type="RefSeq" id="WP_290140829.1">
    <property type="nucleotide sequence ID" value="NZ_CP101620.1"/>
</dbReference>
<evidence type="ECO:0000313" key="1">
    <source>
        <dbReference type="EMBL" id="UTY39611.1"/>
    </source>
</evidence>
<keyword evidence="2" id="KW-1185">Reference proteome</keyword>
<evidence type="ECO:0000313" key="2">
    <source>
        <dbReference type="Proteomes" id="UP001060112"/>
    </source>
</evidence>
<evidence type="ECO:0008006" key="3">
    <source>
        <dbReference type="Google" id="ProtNLM"/>
    </source>
</evidence>
<gene>
    <name evidence="1" type="ORF">NMU03_01915</name>
</gene>
<sequence length="150" mass="17497">MKKVIVNKSILFYFVCLVLIILSGCVSTEVNKSKAEIKELNFDDLKVLLETNNLNNDLLQISLENCTTCEEVKEVESENINNYDLIIYNYTLNRKDKNYQVQLDYIYSYFPDFKYAPSLFVKNSNGGYSMLSFENNDNINESIIKFIESY</sequence>
<reference evidence="1" key="1">
    <citation type="submission" date="2022-07" db="EMBL/GenBank/DDBJ databases">
        <title>Faecal culturing of patients with breast cancer.</title>
        <authorList>
            <person name="Teng N.M.Y."/>
            <person name="Kiu R."/>
            <person name="Evans R."/>
            <person name="Baker D.J."/>
            <person name="Zenner C."/>
            <person name="Robinson S.D."/>
            <person name="Hall L.J."/>
        </authorList>
    </citation>
    <scope>NUCLEOTIDE SEQUENCE</scope>
    <source>
        <strain evidence="1">LH1062</strain>
    </source>
</reference>